<keyword evidence="3" id="KW-1185">Reference proteome</keyword>
<reference evidence="2 3" key="1">
    <citation type="submission" date="2023-08" db="EMBL/GenBank/DDBJ databases">
        <title>Black Yeasts Isolated from many extreme environments.</title>
        <authorList>
            <person name="Coleine C."/>
            <person name="Stajich J.E."/>
            <person name="Selbmann L."/>
        </authorList>
    </citation>
    <scope>NUCLEOTIDE SEQUENCE [LARGE SCALE GENOMIC DNA]</scope>
    <source>
        <strain evidence="2 3">CCFEE 536</strain>
    </source>
</reference>
<organism evidence="2 3">
    <name type="scientific">Cryomyces antarcticus</name>
    <dbReference type="NCBI Taxonomy" id="329879"/>
    <lineage>
        <taxon>Eukaryota</taxon>
        <taxon>Fungi</taxon>
        <taxon>Dikarya</taxon>
        <taxon>Ascomycota</taxon>
        <taxon>Pezizomycotina</taxon>
        <taxon>Dothideomycetes</taxon>
        <taxon>Dothideomycetes incertae sedis</taxon>
        <taxon>Cryomyces</taxon>
    </lineage>
</organism>
<name>A0ABR0KPZ4_9PEZI</name>
<feature type="region of interest" description="Disordered" evidence="1">
    <location>
        <begin position="1"/>
        <end position="24"/>
    </location>
</feature>
<feature type="non-terminal residue" evidence="2">
    <location>
        <position position="1"/>
    </location>
</feature>
<evidence type="ECO:0000313" key="2">
    <source>
        <dbReference type="EMBL" id="KAK5103261.1"/>
    </source>
</evidence>
<feature type="non-terminal residue" evidence="2">
    <location>
        <position position="59"/>
    </location>
</feature>
<dbReference type="EMBL" id="JAVRRA010026029">
    <property type="protein sequence ID" value="KAK5103261.1"/>
    <property type="molecule type" value="Genomic_DNA"/>
</dbReference>
<evidence type="ECO:0000313" key="3">
    <source>
        <dbReference type="Proteomes" id="UP001357485"/>
    </source>
</evidence>
<accession>A0ABR0KPZ4</accession>
<evidence type="ECO:0000256" key="1">
    <source>
        <dbReference type="SAM" id="MobiDB-lite"/>
    </source>
</evidence>
<dbReference type="Proteomes" id="UP001357485">
    <property type="component" value="Unassembled WGS sequence"/>
</dbReference>
<gene>
    <name evidence="2" type="ORF">LTR16_006984</name>
</gene>
<sequence>LIWLEESADSQCVEDSQGDEREQDMLPEDNVEAASEAALPGVTIDAVLYFASGGCHGSS</sequence>
<protein>
    <submittedName>
        <fullName evidence="2">Uncharacterized protein</fullName>
    </submittedName>
</protein>
<comment type="caution">
    <text evidence="2">The sequence shown here is derived from an EMBL/GenBank/DDBJ whole genome shotgun (WGS) entry which is preliminary data.</text>
</comment>
<proteinExistence type="predicted"/>